<dbReference type="Proteomes" id="UP001213680">
    <property type="component" value="Chromosome"/>
</dbReference>
<gene>
    <name evidence="2" type="ORF">PTI97_00220</name>
</gene>
<keyword evidence="3" id="KW-1185">Reference proteome</keyword>
<keyword evidence="1" id="KW-1133">Transmembrane helix</keyword>
<accession>A0ABY7X506</accession>
<feature type="transmembrane region" description="Helical" evidence="1">
    <location>
        <begin position="53"/>
        <end position="76"/>
    </location>
</feature>
<sequence>MKWWWMIGGIIIVVLMEVNVRVYGGAATFGVPIGWMIMLLVLVQFRKPTSTPWAVSVGVMSIGVAILLSIPSYSLAEAEEKLSKTYNDVTYIESVPTTGGEWNPFKPRVGYRFKAGSGESILFIPDSGKTFEL</sequence>
<protein>
    <submittedName>
        <fullName evidence="2">Uncharacterized protein</fullName>
    </submittedName>
</protein>
<keyword evidence="1" id="KW-0812">Transmembrane</keyword>
<reference evidence="2 3" key="1">
    <citation type="submission" date="2023-02" db="EMBL/GenBank/DDBJ databases">
        <title>A bacterium isolated from plastisphere.</title>
        <authorList>
            <person name="Sun Y."/>
        </authorList>
    </citation>
    <scope>NUCLEOTIDE SEQUENCE [LARGE SCALE GENOMIC DNA]</scope>
    <source>
        <strain evidence="3">a-1</strain>
    </source>
</reference>
<feature type="transmembrane region" description="Helical" evidence="1">
    <location>
        <begin position="20"/>
        <end position="41"/>
    </location>
</feature>
<keyword evidence="1" id="KW-0472">Membrane</keyword>
<dbReference type="RefSeq" id="WP_274356859.1">
    <property type="nucleotide sequence ID" value="NZ_CP118099.1"/>
</dbReference>
<evidence type="ECO:0000313" key="2">
    <source>
        <dbReference type="EMBL" id="WDH75994.1"/>
    </source>
</evidence>
<dbReference type="EMBL" id="CP118099">
    <property type="protein sequence ID" value="WDH75994.1"/>
    <property type="molecule type" value="Genomic_DNA"/>
</dbReference>
<evidence type="ECO:0000313" key="3">
    <source>
        <dbReference type="Proteomes" id="UP001213680"/>
    </source>
</evidence>
<proteinExistence type="predicted"/>
<organism evidence="2 3">
    <name type="scientific">Exiguobacterium marinum</name>
    <dbReference type="NCBI Taxonomy" id="273528"/>
    <lineage>
        <taxon>Bacteria</taxon>
        <taxon>Bacillati</taxon>
        <taxon>Bacillota</taxon>
        <taxon>Bacilli</taxon>
        <taxon>Bacillales</taxon>
        <taxon>Bacillales Family XII. Incertae Sedis</taxon>
        <taxon>Exiguobacterium</taxon>
    </lineage>
</organism>
<evidence type="ECO:0000256" key="1">
    <source>
        <dbReference type="SAM" id="Phobius"/>
    </source>
</evidence>
<name>A0ABY7X506_9BACL</name>